<name>A0A9K3L114_9STRA</name>
<dbReference type="OrthoDB" id="53014at2759"/>
<sequence length="131" mass="14463">MNDLGMFGAPVAPHPGAIILHLPWQYQIKCSGERCSRSCCDGSLSAAPLLCQVTCMYSSCVEQPIQHMFFALAAAHDMWVYGSDATEAFAHSPPPETPTFIMIDDAYTEWCKARFGITLDRNKVLPVLHTL</sequence>
<accession>A0A9K3L114</accession>
<dbReference type="EMBL" id="JAGRRH010000017">
    <property type="protein sequence ID" value="KAG7352771.1"/>
    <property type="molecule type" value="Genomic_DNA"/>
</dbReference>
<evidence type="ECO:0000313" key="2">
    <source>
        <dbReference type="Proteomes" id="UP000693970"/>
    </source>
</evidence>
<organism evidence="1 2">
    <name type="scientific">Nitzschia inconspicua</name>
    <dbReference type="NCBI Taxonomy" id="303405"/>
    <lineage>
        <taxon>Eukaryota</taxon>
        <taxon>Sar</taxon>
        <taxon>Stramenopiles</taxon>
        <taxon>Ochrophyta</taxon>
        <taxon>Bacillariophyta</taxon>
        <taxon>Bacillariophyceae</taxon>
        <taxon>Bacillariophycidae</taxon>
        <taxon>Bacillariales</taxon>
        <taxon>Bacillariaceae</taxon>
        <taxon>Nitzschia</taxon>
    </lineage>
</organism>
<reference evidence="1" key="1">
    <citation type="journal article" date="2021" name="Sci. Rep.">
        <title>Diploid genomic architecture of Nitzschia inconspicua, an elite biomass production diatom.</title>
        <authorList>
            <person name="Oliver A."/>
            <person name="Podell S."/>
            <person name="Pinowska A."/>
            <person name="Traller J.C."/>
            <person name="Smith S.R."/>
            <person name="McClure R."/>
            <person name="Beliaev A."/>
            <person name="Bohutskyi P."/>
            <person name="Hill E.A."/>
            <person name="Rabines A."/>
            <person name="Zheng H."/>
            <person name="Allen L.Z."/>
            <person name="Kuo A."/>
            <person name="Grigoriev I.V."/>
            <person name="Allen A.E."/>
            <person name="Hazlebeck D."/>
            <person name="Allen E.E."/>
        </authorList>
    </citation>
    <scope>NUCLEOTIDE SEQUENCE</scope>
    <source>
        <strain evidence="1">Hildebrandi</strain>
    </source>
</reference>
<evidence type="ECO:0000313" key="1">
    <source>
        <dbReference type="EMBL" id="KAG7352771.1"/>
    </source>
</evidence>
<protein>
    <submittedName>
        <fullName evidence="1">Uncharacterized protein</fullName>
    </submittedName>
</protein>
<dbReference type="Proteomes" id="UP000693970">
    <property type="component" value="Unassembled WGS sequence"/>
</dbReference>
<keyword evidence="2" id="KW-1185">Reference proteome</keyword>
<gene>
    <name evidence="1" type="ORF">IV203_008819</name>
</gene>
<dbReference type="AlphaFoldDB" id="A0A9K3L114"/>
<comment type="caution">
    <text evidence="1">The sequence shown here is derived from an EMBL/GenBank/DDBJ whole genome shotgun (WGS) entry which is preliminary data.</text>
</comment>
<reference evidence="1" key="2">
    <citation type="submission" date="2021-04" db="EMBL/GenBank/DDBJ databases">
        <authorList>
            <person name="Podell S."/>
        </authorList>
    </citation>
    <scope>NUCLEOTIDE SEQUENCE</scope>
    <source>
        <strain evidence="1">Hildebrandi</strain>
    </source>
</reference>
<proteinExistence type="predicted"/>